<evidence type="ECO:0000313" key="4">
    <source>
        <dbReference type="EMBL" id="MBO1901542.1"/>
    </source>
</evidence>
<dbReference type="InterPro" id="IPR051799">
    <property type="entry name" value="NADH_flavin_oxidoreductase"/>
</dbReference>
<dbReference type="Gene3D" id="3.20.20.70">
    <property type="entry name" value="Aldolase class I"/>
    <property type="match status" value="1"/>
</dbReference>
<dbReference type="Proteomes" id="UP000664382">
    <property type="component" value="Unassembled WGS sequence"/>
</dbReference>
<evidence type="ECO:0000256" key="2">
    <source>
        <dbReference type="ARBA" id="ARBA00023002"/>
    </source>
</evidence>
<evidence type="ECO:0000259" key="3">
    <source>
        <dbReference type="Pfam" id="PF00724"/>
    </source>
</evidence>
<dbReference type="CDD" id="cd02803">
    <property type="entry name" value="OYE_like_FMN_family"/>
    <property type="match status" value="1"/>
</dbReference>
<proteinExistence type="predicted"/>
<dbReference type="AlphaFoldDB" id="A0A939SA34"/>
<protein>
    <submittedName>
        <fullName evidence="4">NADH:flavin oxidoreductase</fullName>
    </submittedName>
</protein>
<organism evidence="4 5">
    <name type="scientific">Leucobacter weissii</name>
    <dbReference type="NCBI Taxonomy" id="1983706"/>
    <lineage>
        <taxon>Bacteria</taxon>
        <taxon>Bacillati</taxon>
        <taxon>Actinomycetota</taxon>
        <taxon>Actinomycetes</taxon>
        <taxon>Micrococcales</taxon>
        <taxon>Microbacteriaceae</taxon>
        <taxon>Leucobacter</taxon>
    </lineage>
</organism>
<gene>
    <name evidence="4" type="ORF">J4H92_06210</name>
</gene>
<dbReference type="GO" id="GO:0016491">
    <property type="term" value="F:oxidoreductase activity"/>
    <property type="evidence" value="ECO:0007669"/>
    <property type="project" value="UniProtKB-KW"/>
</dbReference>
<dbReference type="PANTHER" id="PTHR43656">
    <property type="entry name" value="BINDING OXIDOREDUCTASE, PUTATIVE (AFU_ORTHOLOGUE AFUA_2G08260)-RELATED"/>
    <property type="match status" value="1"/>
</dbReference>
<dbReference type="PANTHER" id="PTHR43656:SF2">
    <property type="entry name" value="BINDING OXIDOREDUCTASE, PUTATIVE (AFU_ORTHOLOGUE AFUA_2G08260)-RELATED"/>
    <property type="match status" value="1"/>
</dbReference>
<dbReference type="EMBL" id="JAGDYM010000006">
    <property type="protein sequence ID" value="MBO1901542.1"/>
    <property type="molecule type" value="Genomic_DNA"/>
</dbReference>
<keyword evidence="2" id="KW-0560">Oxidoreductase</keyword>
<keyword evidence="5" id="KW-1185">Reference proteome</keyword>
<keyword evidence="1" id="KW-0285">Flavoprotein</keyword>
<dbReference type="InterPro" id="IPR013785">
    <property type="entry name" value="Aldolase_TIM"/>
</dbReference>
<evidence type="ECO:0000256" key="1">
    <source>
        <dbReference type="ARBA" id="ARBA00022630"/>
    </source>
</evidence>
<comment type="caution">
    <text evidence="4">The sequence shown here is derived from an EMBL/GenBank/DDBJ whole genome shotgun (WGS) entry which is preliminary data.</text>
</comment>
<feature type="domain" description="NADH:flavin oxidoreductase/NADH oxidase N-terminal" evidence="3">
    <location>
        <begin position="16"/>
        <end position="317"/>
    </location>
</feature>
<accession>A0A939SA34</accession>
<evidence type="ECO:0000313" key="5">
    <source>
        <dbReference type="Proteomes" id="UP000664382"/>
    </source>
</evidence>
<dbReference type="GO" id="GO:0010181">
    <property type="term" value="F:FMN binding"/>
    <property type="evidence" value="ECO:0007669"/>
    <property type="project" value="InterPro"/>
</dbReference>
<dbReference type="InterPro" id="IPR001155">
    <property type="entry name" value="OxRdtase_FMN_N"/>
</dbReference>
<dbReference type="SUPFAM" id="SSF51395">
    <property type="entry name" value="FMN-linked oxidoreductases"/>
    <property type="match status" value="1"/>
</dbReference>
<sequence length="378" mass="41603">MSTAAAFEPLEPLRGPVIPNRIALAPMTNQQSEEDGTLSTEEIDWLTARARGGFGLVTTACSHVAVSGKGFPGELGIFDDALLPGLERLATSLREAGSVSAVQLYHGGMRALGDERVGPSDDVSSGTRALTTFEVEELLERFVAAAVRAERAGFDGVQIHGAHGYLVSEFLSPVVNRRTDEFGGSPAGRARFLLTLIDRIREECGPGFQLGARISPERFGQDLFETVELAERLIDEEKIDMLDVSLWDVRKRPENERAGGRSLIDWFTRIPRRGVRLGVSGKIIEPADVEWALSQGADYISLGKVAIVNAEYPRLLRSQPDFEPYWRPTTHEHLRSQSVGPRFSRYLSTYTHPVFRSLPASEGAPKFDIDAYLRGEGH</sequence>
<name>A0A939SA34_9MICO</name>
<reference evidence="4" key="1">
    <citation type="submission" date="2021-03" db="EMBL/GenBank/DDBJ databases">
        <title>Leucobacter chromiisoli sp. nov., isolated from chromium-containing soil of chemical plant.</title>
        <authorList>
            <person name="Xu Z."/>
        </authorList>
    </citation>
    <scope>NUCLEOTIDE SEQUENCE</scope>
    <source>
        <strain evidence="4">S27</strain>
    </source>
</reference>
<dbReference type="Pfam" id="PF00724">
    <property type="entry name" value="Oxidored_FMN"/>
    <property type="match status" value="1"/>
</dbReference>
<dbReference type="RefSeq" id="WP_208097245.1">
    <property type="nucleotide sequence ID" value="NZ_JAGDYM010000006.1"/>
</dbReference>